<evidence type="ECO:0000256" key="2">
    <source>
        <dbReference type="ARBA" id="ARBA00022801"/>
    </source>
</evidence>
<comment type="caution">
    <text evidence="3">The sequence shown here is derived from an EMBL/GenBank/DDBJ whole genome shotgun (WGS) entry which is preliminary data.</text>
</comment>
<dbReference type="SUPFAM" id="SSF56784">
    <property type="entry name" value="HAD-like"/>
    <property type="match status" value="1"/>
</dbReference>
<reference evidence="3" key="1">
    <citation type="submission" date="2021-01" db="EMBL/GenBank/DDBJ databases">
        <title>YIM 132084 draft genome.</title>
        <authorList>
            <person name="An D."/>
        </authorList>
    </citation>
    <scope>NUCLEOTIDE SEQUENCE</scope>
    <source>
        <strain evidence="3">YIM 132084</strain>
    </source>
</reference>
<dbReference type="InterPro" id="IPR051540">
    <property type="entry name" value="S-2-haloacid_dehalogenase"/>
</dbReference>
<dbReference type="NCBIfam" id="TIGR01428">
    <property type="entry name" value="HAD_type_II"/>
    <property type="match status" value="1"/>
</dbReference>
<dbReference type="CDD" id="cd02588">
    <property type="entry name" value="HAD_L2-DEX"/>
    <property type="match status" value="1"/>
</dbReference>
<dbReference type="Gene3D" id="3.40.50.1000">
    <property type="entry name" value="HAD superfamily/HAD-like"/>
    <property type="match status" value="1"/>
</dbReference>
<accession>A0A939C394</accession>
<dbReference type="InterPro" id="IPR023198">
    <property type="entry name" value="PGP-like_dom2"/>
</dbReference>
<evidence type="ECO:0000313" key="3">
    <source>
        <dbReference type="EMBL" id="MBM9469164.1"/>
    </source>
</evidence>
<evidence type="ECO:0000313" key="4">
    <source>
        <dbReference type="Proteomes" id="UP000663792"/>
    </source>
</evidence>
<keyword evidence="2" id="KW-0378">Hydrolase</keyword>
<dbReference type="InterPro" id="IPR036412">
    <property type="entry name" value="HAD-like_sf"/>
</dbReference>
<proteinExistence type="inferred from homology"/>
<dbReference type="Pfam" id="PF00702">
    <property type="entry name" value="Hydrolase"/>
    <property type="match status" value="1"/>
</dbReference>
<evidence type="ECO:0000256" key="1">
    <source>
        <dbReference type="ARBA" id="ARBA00008106"/>
    </source>
</evidence>
<keyword evidence="4" id="KW-1185">Reference proteome</keyword>
<dbReference type="Proteomes" id="UP000663792">
    <property type="component" value="Unassembled WGS sequence"/>
</dbReference>
<dbReference type="NCBIfam" id="TIGR01493">
    <property type="entry name" value="HAD-SF-IA-v2"/>
    <property type="match status" value="1"/>
</dbReference>
<dbReference type="AlphaFoldDB" id="A0A939C394"/>
<dbReference type="PANTHER" id="PTHR43316:SF3">
    <property type="entry name" value="HALOACID DEHALOGENASE, TYPE II (AFU_ORTHOLOGUE AFUA_2G07750)-RELATED"/>
    <property type="match status" value="1"/>
</dbReference>
<dbReference type="InterPro" id="IPR006328">
    <property type="entry name" value="2-HAD"/>
</dbReference>
<gene>
    <name evidence="3" type="ORF">JL106_17895</name>
</gene>
<dbReference type="EMBL" id="JAERWK010000023">
    <property type="protein sequence ID" value="MBM9469164.1"/>
    <property type="molecule type" value="Genomic_DNA"/>
</dbReference>
<sequence>MRAVLDEVRFLAFDVFGTVVDWRSSIARAAEPFLTGHGIEVDPLVFADEWRSRYQPSMEAVRTGVRPWVPLERLNRESLETVLARHGVDFGAVTGDELAELNRAWTRLDPWPDSVVGLTRLQRRFPIGPLSNGSIAGMLALARFGGLPWNVILGAEIAHNYKPMPQTYLRSVEAVGLRPDQVAMVAAHNADLRAARAVGLRTVFVARPLEFGPGQTADLTAEDDWDLVTGSITEVADLLGC</sequence>
<protein>
    <submittedName>
        <fullName evidence="3">Haloacid dehalogenase type II</fullName>
    </submittedName>
</protein>
<dbReference type="InterPro" id="IPR006439">
    <property type="entry name" value="HAD-SF_hydro_IA"/>
</dbReference>
<organism evidence="3 4">
    <name type="scientific">Nakamurella leprariae</name>
    <dbReference type="NCBI Taxonomy" id="2803911"/>
    <lineage>
        <taxon>Bacteria</taxon>
        <taxon>Bacillati</taxon>
        <taxon>Actinomycetota</taxon>
        <taxon>Actinomycetes</taxon>
        <taxon>Nakamurellales</taxon>
        <taxon>Nakamurellaceae</taxon>
        <taxon>Nakamurella</taxon>
    </lineage>
</organism>
<dbReference type="RefSeq" id="WP_205262122.1">
    <property type="nucleotide sequence ID" value="NZ_JAERWK010000023.1"/>
</dbReference>
<dbReference type="Gene3D" id="1.10.150.240">
    <property type="entry name" value="Putative phosphatase, domain 2"/>
    <property type="match status" value="1"/>
</dbReference>
<dbReference type="PANTHER" id="PTHR43316">
    <property type="entry name" value="HYDROLASE, HALOACID DELAHOGENASE-RELATED"/>
    <property type="match status" value="1"/>
</dbReference>
<dbReference type="PRINTS" id="PR00413">
    <property type="entry name" value="HADHALOGNASE"/>
</dbReference>
<comment type="similarity">
    <text evidence="1">Belongs to the HAD-like hydrolase superfamily. S-2-haloalkanoic acid dehalogenase family.</text>
</comment>
<dbReference type="GO" id="GO:0019120">
    <property type="term" value="F:hydrolase activity, acting on acid halide bonds, in C-halide compounds"/>
    <property type="evidence" value="ECO:0007669"/>
    <property type="project" value="InterPro"/>
</dbReference>
<dbReference type="InterPro" id="IPR023214">
    <property type="entry name" value="HAD_sf"/>
</dbReference>
<name>A0A939C394_9ACTN</name>